<name>A0A7W5DXD2_9BACT</name>
<dbReference type="Proteomes" id="UP000536179">
    <property type="component" value="Unassembled WGS sequence"/>
</dbReference>
<evidence type="ECO:0000313" key="2">
    <source>
        <dbReference type="Proteomes" id="UP000536179"/>
    </source>
</evidence>
<keyword evidence="2" id="KW-1185">Reference proteome</keyword>
<sequence>MTKISDAGNVSCISMLSESMSTDSRLYVGITTETGIEGFVIQFSTS</sequence>
<proteinExistence type="predicted"/>
<accession>A0A7W5DXD2</accession>
<evidence type="ECO:0000313" key="1">
    <source>
        <dbReference type="EMBL" id="MBB3206294.1"/>
    </source>
</evidence>
<dbReference type="AlphaFoldDB" id="A0A7W5DXD2"/>
<comment type="caution">
    <text evidence="1">The sequence shown here is derived from an EMBL/GenBank/DDBJ whole genome shotgun (WGS) entry which is preliminary data.</text>
</comment>
<reference evidence="1 2" key="1">
    <citation type="submission" date="2020-08" db="EMBL/GenBank/DDBJ databases">
        <title>Genomic Encyclopedia of Type Strains, Phase III (KMG-III): the genomes of soil and plant-associated and newly described type strains.</title>
        <authorList>
            <person name="Whitman W."/>
        </authorList>
    </citation>
    <scope>NUCLEOTIDE SEQUENCE [LARGE SCALE GENOMIC DNA]</scope>
    <source>
        <strain evidence="1 2">CECT 8075</strain>
    </source>
</reference>
<dbReference type="RefSeq" id="WP_246419541.1">
    <property type="nucleotide sequence ID" value="NZ_JACHXU010000006.1"/>
</dbReference>
<gene>
    <name evidence="1" type="ORF">FHS27_002103</name>
</gene>
<organism evidence="1 2">
    <name type="scientific">Aporhodopirellula rubra</name>
    <dbReference type="NCBI Taxonomy" id="980271"/>
    <lineage>
        <taxon>Bacteria</taxon>
        <taxon>Pseudomonadati</taxon>
        <taxon>Planctomycetota</taxon>
        <taxon>Planctomycetia</taxon>
        <taxon>Pirellulales</taxon>
        <taxon>Pirellulaceae</taxon>
        <taxon>Aporhodopirellula</taxon>
    </lineage>
</organism>
<protein>
    <submittedName>
        <fullName evidence="1">Uncharacterized protein</fullName>
    </submittedName>
</protein>
<dbReference type="EMBL" id="JACHXU010000006">
    <property type="protein sequence ID" value="MBB3206294.1"/>
    <property type="molecule type" value="Genomic_DNA"/>
</dbReference>